<organism evidence="1 2">
    <name type="scientific">Oleidesulfovibrio alaskensis (strain ATCC BAA-1058 / DSM 17464 / G20)</name>
    <name type="common">Desulfovibrio alaskensis</name>
    <dbReference type="NCBI Taxonomy" id="207559"/>
    <lineage>
        <taxon>Bacteria</taxon>
        <taxon>Pseudomonadati</taxon>
        <taxon>Thermodesulfobacteriota</taxon>
        <taxon>Desulfovibrionia</taxon>
        <taxon>Desulfovibrionales</taxon>
        <taxon>Desulfovibrionaceae</taxon>
        <taxon>Oleidesulfovibrio</taxon>
    </lineage>
</organism>
<proteinExistence type="predicted"/>
<dbReference type="Pfam" id="PF24072">
    <property type="entry name" value="T7_gp14"/>
    <property type="match status" value="1"/>
</dbReference>
<protein>
    <submittedName>
        <fullName evidence="1">Uncharacterized protein</fullName>
    </submittedName>
</protein>
<dbReference type="HOGENOM" id="CLU_1183480_0_0_7"/>
<dbReference type="STRING" id="207559.Dde_2804"/>
<dbReference type="KEGG" id="dde:Dde_2804"/>
<dbReference type="InterPro" id="IPR038996">
    <property type="entry name" value="Gp14"/>
</dbReference>
<evidence type="ECO:0000313" key="1">
    <source>
        <dbReference type="EMBL" id="ABB39599.1"/>
    </source>
</evidence>
<name>Q30XJ7_OLEA2</name>
<evidence type="ECO:0000313" key="2">
    <source>
        <dbReference type="Proteomes" id="UP000002710"/>
    </source>
</evidence>
<dbReference type="RefSeq" id="WP_011368609.1">
    <property type="nucleotide sequence ID" value="NC_007519.1"/>
</dbReference>
<accession>Q30XJ7</accession>
<dbReference type="Proteomes" id="UP000002710">
    <property type="component" value="Chromosome"/>
</dbReference>
<dbReference type="eggNOG" id="ENOG502ZJIK">
    <property type="taxonomic scope" value="Bacteria"/>
</dbReference>
<reference evidence="1 2" key="1">
    <citation type="journal article" date="2011" name="J. Bacteriol.">
        <title>Complete genome sequence and updated annotation of Desulfovibrio alaskensis G20.</title>
        <authorList>
            <person name="Hauser L.J."/>
            <person name="Land M.L."/>
            <person name="Brown S.D."/>
            <person name="Larimer F."/>
            <person name="Keller K.L."/>
            <person name="Rapp-Giles B.J."/>
            <person name="Price M.N."/>
            <person name="Lin M."/>
            <person name="Bruce D.C."/>
            <person name="Detter J.C."/>
            <person name="Tapia R."/>
            <person name="Han C.S."/>
            <person name="Goodwin L.A."/>
            <person name="Cheng J.F."/>
            <person name="Pitluck S."/>
            <person name="Copeland A."/>
            <person name="Lucas S."/>
            <person name="Nolan M."/>
            <person name="Lapidus A.L."/>
            <person name="Palumbo A.V."/>
            <person name="Wall J.D."/>
        </authorList>
    </citation>
    <scope>NUCLEOTIDE SEQUENCE [LARGE SCALE GENOMIC DNA]</scope>
    <source>
        <strain evidence="2">ATCC BAA 1058 / DSM 17464 / G20</strain>
    </source>
</reference>
<gene>
    <name evidence="1" type="ordered locus">Dde_2804</name>
</gene>
<keyword evidence="2" id="KW-1185">Reference proteome</keyword>
<dbReference type="EMBL" id="CP000112">
    <property type="protein sequence ID" value="ABB39599.1"/>
    <property type="molecule type" value="Genomic_DNA"/>
</dbReference>
<sequence>MCEPASATAGTTAAVGGTTAGTTAAASTITASQMFMYSLAIAAASTAANMVAQSEQANAMNSYQSEMADNYNKTAVKNAELANKDYIEQTAAESIALMQKQEAASQEVQRIQRERLEKQGTALASSEAAGQSLQFLMDDYHRQEALYRDSVKHQLDMDKDAYGISVKGFRDTAKNRGTASGRYIPKPVNFPNVGSMVGAALSIGSKGLGYYDQYKQPIYDQNGKFTGRYSLTGK</sequence>
<dbReference type="AlphaFoldDB" id="Q30XJ7"/>